<evidence type="ECO:0000256" key="13">
    <source>
        <dbReference type="PROSITE-ProRule" id="PRU10141"/>
    </source>
</evidence>
<dbReference type="InterPro" id="IPR029071">
    <property type="entry name" value="Ubiquitin-like_domsf"/>
</dbReference>
<dbReference type="GO" id="GO:0005524">
    <property type="term" value="F:ATP binding"/>
    <property type="evidence" value="ECO:0007669"/>
    <property type="project" value="UniProtKB-UniRule"/>
</dbReference>
<dbReference type="InterPro" id="IPR017441">
    <property type="entry name" value="Protein_kinase_ATP_BS"/>
</dbReference>
<evidence type="ECO:0000256" key="1">
    <source>
        <dbReference type="ARBA" id="ARBA00010507"/>
    </source>
</evidence>
<evidence type="ECO:0000256" key="12">
    <source>
        <dbReference type="ARBA" id="ARBA00079172"/>
    </source>
</evidence>
<evidence type="ECO:0000256" key="4">
    <source>
        <dbReference type="ARBA" id="ARBA00022679"/>
    </source>
</evidence>
<keyword evidence="5" id="KW-0479">Metal-binding</keyword>
<protein>
    <recommendedName>
        <fullName evidence="11">Raf homolog serine/threonine-protein kinase</fullName>
        <ecNumber evidence="2">2.7.11.1</ecNumber>
    </recommendedName>
    <alternativeName>
        <fullName evidence="12">Abnormal cell lineage protein 45</fullName>
    </alternativeName>
</protein>
<dbReference type="InterPro" id="IPR002219">
    <property type="entry name" value="PKC_DAG/PE"/>
</dbReference>
<evidence type="ECO:0000256" key="6">
    <source>
        <dbReference type="ARBA" id="ARBA00022741"/>
    </source>
</evidence>
<keyword evidence="8" id="KW-0862">Zinc</keyword>
<comment type="subunit">
    <text evidence="10">Interacts with cdf-1 in a zinc-dependent manner which promotes its activity.</text>
</comment>
<dbReference type="InterPro" id="IPR003116">
    <property type="entry name" value="RBD_dom"/>
</dbReference>
<keyword evidence="3" id="KW-0723">Serine/threonine-protein kinase</keyword>
<evidence type="ECO:0000259" key="15">
    <source>
        <dbReference type="PROSITE" id="PS50011"/>
    </source>
</evidence>
<evidence type="ECO:0000256" key="7">
    <source>
        <dbReference type="ARBA" id="ARBA00022777"/>
    </source>
</evidence>
<accession>A0A0V1JV39</accession>
<dbReference type="SUPFAM" id="SSF56112">
    <property type="entry name" value="Protein kinase-like (PK-like)"/>
    <property type="match status" value="1"/>
</dbReference>
<name>A0A0V1JV39_TRIPS</name>
<dbReference type="EMBL" id="JYDV01000041">
    <property type="protein sequence ID" value="KRZ38812.1"/>
    <property type="molecule type" value="Genomic_DNA"/>
</dbReference>
<feature type="domain" description="RBD" evidence="17">
    <location>
        <begin position="180"/>
        <end position="257"/>
    </location>
</feature>
<keyword evidence="6 13" id="KW-0547">Nucleotide-binding</keyword>
<feature type="domain" description="Protein kinase" evidence="15">
    <location>
        <begin position="485"/>
        <end position="753"/>
    </location>
</feature>
<evidence type="ECO:0000256" key="9">
    <source>
        <dbReference type="ARBA" id="ARBA00022840"/>
    </source>
</evidence>
<dbReference type="InterPro" id="IPR001245">
    <property type="entry name" value="Ser-Thr/Tyr_kinase_cat_dom"/>
</dbReference>
<dbReference type="InterPro" id="IPR000719">
    <property type="entry name" value="Prot_kinase_dom"/>
</dbReference>
<feature type="region of interest" description="Disordered" evidence="14">
    <location>
        <begin position="157"/>
        <end position="178"/>
    </location>
</feature>
<dbReference type="PROSITE" id="PS00479">
    <property type="entry name" value="ZF_DAG_PE_1"/>
    <property type="match status" value="1"/>
</dbReference>
<dbReference type="EC" id="2.7.11.1" evidence="2"/>
<keyword evidence="4" id="KW-0808">Transferase</keyword>
<dbReference type="FunFam" id="3.30.200.20:FF:000024">
    <property type="entry name" value="B-Raf proto-oncogene serine/threonine-protein kinase"/>
    <property type="match status" value="1"/>
</dbReference>
<dbReference type="Proteomes" id="UP000054826">
    <property type="component" value="Unassembled WGS sequence"/>
</dbReference>
<dbReference type="SMART" id="SM00109">
    <property type="entry name" value="C1"/>
    <property type="match status" value="1"/>
</dbReference>
<dbReference type="CDD" id="cd20811">
    <property type="entry name" value="C1_Raf"/>
    <property type="match status" value="1"/>
</dbReference>
<dbReference type="CDD" id="cd14062">
    <property type="entry name" value="STKc_Raf"/>
    <property type="match status" value="1"/>
</dbReference>
<dbReference type="Gene3D" id="1.10.510.10">
    <property type="entry name" value="Transferase(Phosphotransferase) domain 1"/>
    <property type="match status" value="1"/>
</dbReference>
<reference evidence="18 19" key="1">
    <citation type="submission" date="2015-01" db="EMBL/GenBank/DDBJ databases">
        <title>Evolution of Trichinella species and genotypes.</title>
        <authorList>
            <person name="Korhonen P.K."/>
            <person name="Edoardo P."/>
            <person name="Giuseppe L.R."/>
            <person name="Gasser R.B."/>
        </authorList>
    </citation>
    <scope>NUCLEOTIDE SEQUENCE [LARGE SCALE GENOMIC DNA]</scope>
    <source>
        <strain evidence="18">ISS176</strain>
    </source>
</reference>
<dbReference type="Gene3D" id="3.10.20.90">
    <property type="entry name" value="Phosphatidylinositol 3-kinase Catalytic Subunit, Chain A, domain 1"/>
    <property type="match status" value="1"/>
</dbReference>
<dbReference type="PANTHER" id="PTHR44329:SF262">
    <property type="entry name" value="RAF HOMOLOG SERINE_THREONINE-PROTEIN KINASE RAF"/>
    <property type="match status" value="1"/>
</dbReference>
<dbReference type="Pfam" id="PF02196">
    <property type="entry name" value="RBD"/>
    <property type="match status" value="1"/>
</dbReference>
<comment type="similarity">
    <text evidence="1">Belongs to the protein kinase superfamily. TKL Ser/Thr protein kinase family. RAF subfamily.</text>
</comment>
<dbReference type="PROSITE" id="PS50081">
    <property type="entry name" value="ZF_DAG_PE_2"/>
    <property type="match status" value="1"/>
</dbReference>
<evidence type="ECO:0000313" key="18">
    <source>
        <dbReference type="EMBL" id="KRZ38812.1"/>
    </source>
</evidence>
<evidence type="ECO:0000256" key="14">
    <source>
        <dbReference type="SAM" id="MobiDB-lite"/>
    </source>
</evidence>
<dbReference type="InterPro" id="IPR011009">
    <property type="entry name" value="Kinase-like_dom_sf"/>
</dbReference>
<comment type="caution">
    <text evidence="18">The sequence shown here is derived from an EMBL/GenBank/DDBJ whole genome shotgun (WGS) entry which is preliminary data.</text>
</comment>
<dbReference type="Pfam" id="PF00130">
    <property type="entry name" value="C1_1"/>
    <property type="match status" value="1"/>
</dbReference>
<dbReference type="SMART" id="SM00220">
    <property type="entry name" value="S_TKc"/>
    <property type="match status" value="1"/>
</dbReference>
<proteinExistence type="inferred from homology"/>
<dbReference type="InterPro" id="IPR008271">
    <property type="entry name" value="Ser/Thr_kinase_AS"/>
</dbReference>
<dbReference type="PROSITE" id="PS00108">
    <property type="entry name" value="PROTEIN_KINASE_ST"/>
    <property type="match status" value="1"/>
</dbReference>
<feature type="binding site" evidence="13">
    <location>
        <position position="512"/>
    </location>
    <ligand>
        <name>ATP</name>
        <dbReference type="ChEBI" id="CHEBI:30616"/>
    </ligand>
</feature>
<dbReference type="InterPro" id="IPR046349">
    <property type="entry name" value="C1-like_sf"/>
</dbReference>
<dbReference type="PANTHER" id="PTHR44329">
    <property type="entry name" value="SERINE/THREONINE-PROTEIN KINASE TNNI3K-RELATED"/>
    <property type="match status" value="1"/>
</dbReference>
<evidence type="ECO:0000313" key="19">
    <source>
        <dbReference type="Proteomes" id="UP000054826"/>
    </source>
</evidence>
<evidence type="ECO:0000259" key="17">
    <source>
        <dbReference type="PROSITE" id="PS50898"/>
    </source>
</evidence>
<feature type="domain" description="Phorbol-ester/DAG-type" evidence="16">
    <location>
        <begin position="265"/>
        <end position="312"/>
    </location>
</feature>
<dbReference type="PROSITE" id="PS00107">
    <property type="entry name" value="PROTEIN_KINASE_ATP"/>
    <property type="match status" value="1"/>
</dbReference>
<dbReference type="PROSITE" id="PS50011">
    <property type="entry name" value="PROTEIN_KINASE_DOM"/>
    <property type="match status" value="1"/>
</dbReference>
<evidence type="ECO:0000256" key="11">
    <source>
        <dbReference type="ARBA" id="ARBA00070327"/>
    </source>
</evidence>
<dbReference type="Gene3D" id="3.30.200.20">
    <property type="entry name" value="Phosphorylase Kinase, domain 1"/>
    <property type="match status" value="1"/>
</dbReference>
<dbReference type="AlphaFoldDB" id="A0A0V1JV39"/>
<dbReference type="GO" id="GO:0046872">
    <property type="term" value="F:metal ion binding"/>
    <property type="evidence" value="ECO:0007669"/>
    <property type="project" value="UniProtKB-KW"/>
</dbReference>
<keyword evidence="9 13" id="KW-0067">ATP-binding</keyword>
<evidence type="ECO:0000256" key="10">
    <source>
        <dbReference type="ARBA" id="ARBA00064215"/>
    </source>
</evidence>
<organism evidence="18 19">
    <name type="scientific">Trichinella pseudospiralis</name>
    <name type="common">Parasitic roundworm</name>
    <dbReference type="NCBI Taxonomy" id="6337"/>
    <lineage>
        <taxon>Eukaryota</taxon>
        <taxon>Metazoa</taxon>
        <taxon>Ecdysozoa</taxon>
        <taxon>Nematoda</taxon>
        <taxon>Enoplea</taxon>
        <taxon>Dorylaimia</taxon>
        <taxon>Trichinellida</taxon>
        <taxon>Trichinellidae</taxon>
        <taxon>Trichinella</taxon>
    </lineage>
</organism>
<dbReference type="PROSITE" id="PS50898">
    <property type="entry name" value="RBD"/>
    <property type="match status" value="1"/>
</dbReference>
<dbReference type="SUPFAM" id="SSF57889">
    <property type="entry name" value="Cysteine-rich domain"/>
    <property type="match status" value="1"/>
</dbReference>
<dbReference type="InterPro" id="IPR051681">
    <property type="entry name" value="Ser/Thr_Kinases-Pseudokinases"/>
</dbReference>
<keyword evidence="7 18" id="KW-0418">Kinase</keyword>
<gene>
    <name evidence="18" type="primary">BRAF</name>
    <name evidence="18" type="ORF">T4C_8048</name>
</gene>
<feature type="compositionally biased region" description="Low complexity" evidence="14">
    <location>
        <begin position="157"/>
        <end position="176"/>
    </location>
</feature>
<sequence>MSAVTAGINVSLSAFRRTDVVNDGEEVNEKLLEIRNYIQSTQKCIRELNDRFAGDRNPKSIFLDEYQQLTEHLHQLQQTEQRLLSLASEPSVSSELLPPLGGGQTVSSLSSCTSSGLFDDAQPLDFKYDSVFTGTNGLSQPQASSSTLTPLHSPSVFLSARTPSSSSGRTSPSCSPRRPRLLKVHLPFDQHSTVELKSGVSLREKIGQILSKRNMKCSISPSVCTVTKGPSVDDEIVSWQTDVGSLEDCEELWVHITIPLFMSIRHRFLRKSFFTVTYCDICMKPIWLQGYRCDWCSVKFHQKCWSKVPTYCEQIGRMRPEQLTDVISRLSNGEKVLFDEFSSIDGDDGLEFMDAMVDSVSPSSSSRIPRRSGGIYVRQPIIPIITRSESFSHYRSRSTSAPDINEPLKKDEEHLTREVNRILSTSIHDPHRASSVFGVDPRLTATTSGLLAAETCSSHKIYLNDKRQLYKRESLEGWEIPACEVQFGRKIGSGSFGTVYKGSWFGPVAIKKLNVGEPSPAQLQAFKNEVAVLKKTRHVNILLFMGWVREPDLAIVAQWCEGSSLYKHLHVNEPRTEFSIYQIIDIAKQTAQGMDYLHSKNIIHRDLKSNNIFLTDDWTVKVGDFGLATVKTRWSGSSQSNQPTGSILWMAPEVIRMDRSNPYSYHSDVYSYGVVLFELISNQLPYGHISNKDQVKYLCILFMVGRGFLKPDLNRLRSDTPAGLRKMIESCIRYIPQERPEFRMILNALHDLSRSLPKLQRSASEPLIYRGHCDPVEFFYPVSSPKTPALNHHATAFPFALTTGGVSMQ</sequence>
<dbReference type="Pfam" id="PF07714">
    <property type="entry name" value="PK_Tyr_Ser-Thr"/>
    <property type="match status" value="1"/>
</dbReference>
<dbReference type="Gene3D" id="3.30.60.20">
    <property type="match status" value="1"/>
</dbReference>
<evidence type="ECO:0000256" key="3">
    <source>
        <dbReference type="ARBA" id="ARBA00022527"/>
    </source>
</evidence>
<dbReference type="SUPFAM" id="SSF54236">
    <property type="entry name" value="Ubiquitin-like"/>
    <property type="match status" value="1"/>
</dbReference>
<evidence type="ECO:0000259" key="16">
    <source>
        <dbReference type="PROSITE" id="PS50081"/>
    </source>
</evidence>
<evidence type="ECO:0000256" key="2">
    <source>
        <dbReference type="ARBA" id="ARBA00012513"/>
    </source>
</evidence>
<evidence type="ECO:0000256" key="5">
    <source>
        <dbReference type="ARBA" id="ARBA00022723"/>
    </source>
</evidence>
<dbReference type="GO" id="GO:0004709">
    <property type="term" value="F:MAP kinase kinase kinase activity"/>
    <property type="evidence" value="ECO:0007669"/>
    <property type="project" value="TreeGrafter"/>
</dbReference>
<evidence type="ECO:0000256" key="8">
    <source>
        <dbReference type="ARBA" id="ARBA00022833"/>
    </source>
</evidence>
<dbReference type="SMART" id="SM00455">
    <property type="entry name" value="RBD"/>
    <property type="match status" value="1"/>
</dbReference>